<sequence>MTIRSNRRLGGAVLALFGAALLVGAALAQPAAATDIPWGKAGFYTGKDLTGTVYPIAATDTECQTLPEPALSVANFAFAEVKVYFRENCETGSPSEPGDLYSNVTGLHWGNLPYPAVSYRVVPTYPPASPE</sequence>
<evidence type="ECO:0008006" key="4">
    <source>
        <dbReference type="Google" id="ProtNLM"/>
    </source>
</evidence>
<keyword evidence="3" id="KW-1185">Reference proteome</keyword>
<organism evidence="2 3">
    <name type="scientific">Streptomyces melanosporofaciens</name>
    <dbReference type="NCBI Taxonomy" id="67327"/>
    <lineage>
        <taxon>Bacteria</taxon>
        <taxon>Bacillati</taxon>
        <taxon>Actinomycetota</taxon>
        <taxon>Actinomycetes</taxon>
        <taxon>Kitasatosporales</taxon>
        <taxon>Streptomycetaceae</taxon>
        <taxon>Streptomyces</taxon>
        <taxon>Streptomyces violaceusniger group</taxon>
    </lineage>
</organism>
<dbReference type="AlphaFoldDB" id="A0A1H4I8P2"/>
<name>A0A1H4I8P2_STRMJ</name>
<evidence type="ECO:0000256" key="1">
    <source>
        <dbReference type="SAM" id="SignalP"/>
    </source>
</evidence>
<dbReference type="EMBL" id="FNST01000001">
    <property type="protein sequence ID" value="SEB29652.1"/>
    <property type="molecule type" value="Genomic_DNA"/>
</dbReference>
<dbReference type="Proteomes" id="UP000198609">
    <property type="component" value="Unassembled WGS sequence"/>
</dbReference>
<evidence type="ECO:0000313" key="3">
    <source>
        <dbReference type="Proteomes" id="UP000198609"/>
    </source>
</evidence>
<proteinExistence type="predicted"/>
<protein>
    <recommendedName>
        <fullName evidence="4">Peptidase inhibitor family I36</fullName>
    </recommendedName>
</protein>
<feature type="chain" id="PRO_5039295146" description="Peptidase inhibitor family I36" evidence="1">
    <location>
        <begin position="29"/>
        <end position="131"/>
    </location>
</feature>
<gene>
    <name evidence="2" type="ORF">SAMN04490356_0072</name>
</gene>
<keyword evidence="1" id="KW-0732">Signal</keyword>
<accession>A0A1H4I8P2</accession>
<feature type="signal peptide" evidence="1">
    <location>
        <begin position="1"/>
        <end position="28"/>
    </location>
</feature>
<evidence type="ECO:0000313" key="2">
    <source>
        <dbReference type="EMBL" id="SEB29652.1"/>
    </source>
</evidence>
<dbReference type="RefSeq" id="WP_208905428.1">
    <property type="nucleotide sequence ID" value="NZ_FNST01000001.1"/>
</dbReference>
<reference evidence="3" key="1">
    <citation type="submission" date="2016-10" db="EMBL/GenBank/DDBJ databases">
        <authorList>
            <person name="Varghese N."/>
            <person name="Submissions S."/>
        </authorList>
    </citation>
    <scope>NUCLEOTIDE SEQUENCE [LARGE SCALE GENOMIC DNA]</scope>
    <source>
        <strain evidence="3">DSM 40318</strain>
    </source>
</reference>